<protein>
    <submittedName>
        <fullName evidence="1">Uncharacterized protein</fullName>
    </submittedName>
</protein>
<sequence length="89" mass="10072">LISRVGPRLQPGTRSYARSWIRDGAMISEGLLRMGRSDAVRDYINWYAPYQFENGKVPCCVDARGSDPVPENDSHGELIYSIAEYGRYT</sequence>
<feature type="non-terminal residue" evidence="1">
    <location>
        <position position="89"/>
    </location>
</feature>
<dbReference type="RefSeq" id="WP_395577825.1">
    <property type="nucleotide sequence ID" value="NZ_JAVCQK010000308.1"/>
</dbReference>
<organism evidence="1 2">
    <name type="scientific">Pseudomonas syringae pv. tagetis</name>
    <dbReference type="NCBI Taxonomy" id="129140"/>
    <lineage>
        <taxon>Bacteria</taxon>
        <taxon>Pseudomonadati</taxon>
        <taxon>Pseudomonadota</taxon>
        <taxon>Gammaproteobacteria</taxon>
        <taxon>Pseudomonadales</taxon>
        <taxon>Pseudomonadaceae</taxon>
        <taxon>Pseudomonas</taxon>
    </lineage>
</organism>
<accession>A0ABW7NW03</accession>
<dbReference type="Gene3D" id="1.50.10.10">
    <property type="match status" value="1"/>
</dbReference>
<comment type="caution">
    <text evidence="1">The sequence shown here is derived from an EMBL/GenBank/DDBJ whole genome shotgun (WGS) entry which is preliminary data.</text>
</comment>
<gene>
    <name evidence="1" type="ORF">RA271_28465</name>
</gene>
<proteinExistence type="predicted"/>
<reference evidence="1 2" key="1">
    <citation type="submission" date="2023-08" db="EMBL/GenBank/DDBJ databases">
        <title>Genomic and mutational analysis of Pseudomonas syringae pv. tagetis EB037 pathogenicity on sunflower.</title>
        <authorList>
            <person name="Maul J.E."/>
        </authorList>
    </citation>
    <scope>NUCLEOTIDE SEQUENCE [LARGE SCALE GENOMIC DNA]</scope>
    <source>
        <strain evidence="1 2">EB037_T1</strain>
    </source>
</reference>
<dbReference type="InterPro" id="IPR008928">
    <property type="entry name" value="6-hairpin_glycosidase_sf"/>
</dbReference>
<name>A0ABW7NW03_9PSED</name>
<feature type="non-terminal residue" evidence="1">
    <location>
        <position position="1"/>
    </location>
</feature>
<dbReference type="Proteomes" id="UP001610657">
    <property type="component" value="Unassembled WGS sequence"/>
</dbReference>
<dbReference type="EMBL" id="JAVCQK010000308">
    <property type="protein sequence ID" value="MFH7519060.1"/>
    <property type="molecule type" value="Genomic_DNA"/>
</dbReference>
<keyword evidence="2" id="KW-1185">Reference proteome</keyword>
<evidence type="ECO:0000313" key="2">
    <source>
        <dbReference type="Proteomes" id="UP001610657"/>
    </source>
</evidence>
<dbReference type="SUPFAM" id="SSF48208">
    <property type="entry name" value="Six-hairpin glycosidases"/>
    <property type="match status" value="1"/>
</dbReference>
<evidence type="ECO:0000313" key="1">
    <source>
        <dbReference type="EMBL" id="MFH7519060.1"/>
    </source>
</evidence>
<dbReference type="InterPro" id="IPR012341">
    <property type="entry name" value="6hp_glycosidase-like_sf"/>
</dbReference>